<dbReference type="Proteomes" id="UP000193409">
    <property type="component" value="Unassembled WGS sequence"/>
</dbReference>
<dbReference type="GO" id="GO:0030638">
    <property type="term" value="P:polyketide metabolic process"/>
    <property type="evidence" value="ECO:0007669"/>
    <property type="project" value="InterPro"/>
</dbReference>
<organism evidence="1 2">
    <name type="scientific">Pseudoruegeria aquimaris</name>
    <dbReference type="NCBI Taxonomy" id="393663"/>
    <lineage>
        <taxon>Bacteria</taxon>
        <taxon>Pseudomonadati</taxon>
        <taxon>Pseudomonadota</taxon>
        <taxon>Alphaproteobacteria</taxon>
        <taxon>Rhodobacterales</taxon>
        <taxon>Roseobacteraceae</taxon>
        <taxon>Pseudoruegeria</taxon>
    </lineage>
</organism>
<dbReference type="EMBL" id="FWFQ01000019">
    <property type="protein sequence ID" value="SLN51643.1"/>
    <property type="molecule type" value="Genomic_DNA"/>
</dbReference>
<dbReference type="RefSeq" id="WP_085869222.1">
    <property type="nucleotide sequence ID" value="NZ_FWFQ01000019.1"/>
</dbReference>
<keyword evidence="2" id="KW-1185">Reference proteome</keyword>
<protein>
    <submittedName>
        <fullName evidence="1">SnoaL-like domain protein</fullName>
    </submittedName>
</protein>
<evidence type="ECO:0000313" key="2">
    <source>
        <dbReference type="Proteomes" id="UP000193409"/>
    </source>
</evidence>
<dbReference type="Pfam" id="PF07366">
    <property type="entry name" value="SnoaL"/>
    <property type="match status" value="2"/>
</dbReference>
<reference evidence="1 2" key="1">
    <citation type="submission" date="2017-03" db="EMBL/GenBank/DDBJ databases">
        <authorList>
            <person name="Afonso C.L."/>
            <person name="Miller P.J."/>
            <person name="Scott M.A."/>
            <person name="Spackman E."/>
            <person name="Goraichik I."/>
            <person name="Dimitrov K.M."/>
            <person name="Suarez D.L."/>
            <person name="Swayne D.E."/>
        </authorList>
    </citation>
    <scope>NUCLEOTIDE SEQUENCE [LARGE SCALE GENOMIC DNA]</scope>
    <source>
        <strain evidence="1 2">CECT 7680</strain>
    </source>
</reference>
<evidence type="ECO:0000313" key="1">
    <source>
        <dbReference type="EMBL" id="SLN51643.1"/>
    </source>
</evidence>
<dbReference type="Gene3D" id="3.10.450.50">
    <property type="match status" value="2"/>
</dbReference>
<dbReference type="PANTHER" id="PTHR38436">
    <property type="entry name" value="POLYKETIDE CYCLASE SNOAL-LIKE DOMAIN"/>
    <property type="match status" value="1"/>
</dbReference>
<gene>
    <name evidence="1" type="ORF">PSA7680_02688</name>
</gene>
<dbReference type="InterPro" id="IPR032710">
    <property type="entry name" value="NTF2-like_dom_sf"/>
</dbReference>
<dbReference type="SUPFAM" id="SSF54427">
    <property type="entry name" value="NTF2-like"/>
    <property type="match status" value="2"/>
</dbReference>
<name>A0A1Y5T1H4_9RHOB</name>
<sequence length="350" mass="38214">MSEAAASLAGAVAPLRAAQYDWSAAGVQAALAACFHPDAVIRLCHPFGTLAGPESFYRSALAPLAAALPDLERRDWIVMEGTDEDGAAWVGCGGSYMGTFAAPFLGIPPTGRLAHMRFHEFYRIEAGRVVEVQAIWDIPELMMQAGSWPLAPSLGREFCVPGPASGDGLHRAPRDEATSAASCALVIDMLTHMTRHPAQGGPEVMEMPRFWHERMNWYGPAGIGTARGIEGFRTVHQIPFLAAMPDRAQNPEGTKHHFFADNHYVAVTGWPNMAQTITGGGWLGIAPTGQRVTLRSLDFWRIEARRIRENWVLVDLLDLYDQIGVDVFARLRELTHGRHPGSAPAMMEPV</sequence>
<proteinExistence type="predicted"/>
<dbReference type="PANTHER" id="PTHR38436:SF1">
    <property type="entry name" value="ESTER CYCLASE"/>
    <property type="match status" value="1"/>
</dbReference>
<dbReference type="AlphaFoldDB" id="A0A1Y5T1H4"/>
<accession>A0A1Y5T1H4</accession>
<dbReference type="InterPro" id="IPR009959">
    <property type="entry name" value="Cyclase_SnoaL-like"/>
</dbReference>
<dbReference type="OrthoDB" id="1948945at2"/>